<dbReference type="GO" id="GO:0003735">
    <property type="term" value="F:structural constituent of ribosome"/>
    <property type="evidence" value="ECO:0007669"/>
    <property type="project" value="InterPro"/>
</dbReference>
<name>A0A2P6RN61_ROSCH</name>
<protein>
    <submittedName>
        <fullName evidence="5">Putative ribosomal protein L17</fullName>
    </submittedName>
</protein>
<dbReference type="Gramene" id="PRQ47875">
    <property type="protein sequence ID" value="PRQ47875"/>
    <property type="gene ID" value="RchiOBHm_Chr2g0104481"/>
</dbReference>
<keyword evidence="2 5" id="KW-0689">Ribosomal protein</keyword>
<dbReference type="STRING" id="74649.A0A2P6RN61"/>
<feature type="transmembrane region" description="Helical" evidence="4">
    <location>
        <begin position="70"/>
        <end position="87"/>
    </location>
</feature>
<keyword evidence="4" id="KW-0812">Transmembrane</keyword>
<evidence type="ECO:0000256" key="2">
    <source>
        <dbReference type="ARBA" id="ARBA00022980"/>
    </source>
</evidence>
<dbReference type="Gene3D" id="3.90.1030.10">
    <property type="entry name" value="Ribosomal protein L17"/>
    <property type="match status" value="1"/>
</dbReference>
<dbReference type="Pfam" id="PF01196">
    <property type="entry name" value="Ribosomal_L17"/>
    <property type="match status" value="1"/>
</dbReference>
<evidence type="ECO:0000256" key="3">
    <source>
        <dbReference type="ARBA" id="ARBA00023274"/>
    </source>
</evidence>
<keyword evidence="4" id="KW-0472">Membrane</keyword>
<proteinExistence type="inferred from homology"/>
<comment type="similarity">
    <text evidence="1">Belongs to the bacterial ribosomal protein bL17 family.</text>
</comment>
<sequence length="88" mass="10152">MKRSLVSTPNKNRKRSILRTMVLQFVKHECIETAVAKAKEVRHQADRVVQRGKDGSLAAARSYVENRKKLLVSFKYVSTFLFVLLFNV</sequence>
<gene>
    <name evidence="5" type="ORF">RchiOBHm_Chr2g0104481</name>
</gene>
<dbReference type="InterPro" id="IPR036373">
    <property type="entry name" value="Ribosomal_bL17_sf"/>
</dbReference>
<dbReference type="PANTHER" id="PTHR14413:SF16">
    <property type="entry name" value="LARGE RIBOSOMAL SUBUNIT PROTEIN BL17M"/>
    <property type="match status" value="1"/>
</dbReference>
<dbReference type="PANTHER" id="PTHR14413">
    <property type="entry name" value="RIBOSOMAL PROTEIN L17"/>
    <property type="match status" value="1"/>
</dbReference>
<keyword evidence="4" id="KW-1133">Transmembrane helix</keyword>
<dbReference type="GO" id="GO:0006412">
    <property type="term" value="P:translation"/>
    <property type="evidence" value="ECO:0007669"/>
    <property type="project" value="InterPro"/>
</dbReference>
<organism evidence="5 6">
    <name type="scientific">Rosa chinensis</name>
    <name type="common">China rose</name>
    <dbReference type="NCBI Taxonomy" id="74649"/>
    <lineage>
        <taxon>Eukaryota</taxon>
        <taxon>Viridiplantae</taxon>
        <taxon>Streptophyta</taxon>
        <taxon>Embryophyta</taxon>
        <taxon>Tracheophyta</taxon>
        <taxon>Spermatophyta</taxon>
        <taxon>Magnoliopsida</taxon>
        <taxon>eudicotyledons</taxon>
        <taxon>Gunneridae</taxon>
        <taxon>Pentapetalae</taxon>
        <taxon>rosids</taxon>
        <taxon>fabids</taxon>
        <taxon>Rosales</taxon>
        <taxon>Rosaceae</taxon>
        <taxon>Rosoideae</taxon>
        <taxon>Rosoideae incertae sedis</taxon>
        <taxon>Rosa</taxon>
    </lineage>
</organism>
<keyword evidence="3" id="KW-0687">Ribonucleoprotein</keyword>
<comment type="caution">
    <text evidence="5">The sequence shown here is derived from an EMBL/GenBank/DDBJ whole genome shotgun (WGS) entry which is preliminary data.</text>
</comment>
<reference evidence="5 6" key="1">
    <citation type="journal article" date="2018" name="Nat. Genet.">
        <title>The Rosa genome provides new insights in the design of modern roses.</title>
        <authorList>
            <person name="Bendahmane M."/>
        </authorList>
    </citation>
    <scope>NUCLEOTIDE SEQUENCE [LARGE SCALE GENOMIC DNA]</scope>
    <source>
        <strain evidence="6">cv. Old Blush</strain>
    </source>
</reference>
<evidence type="ECO:0000256" key="4">
    <source>
        <dbReference type="SAM" id="Phobius"/>
    </source>
</evidence>
<dbReference type="SUPFAM" id="SSF64263">
    <property type="entry name" value="Prokaryotic ribosomal protein L17"/>
    <property type="match status" value="1"/>
</dbReference>
<dbReference type="GO" id="GO:0022625">
    <property type="term" value="C:cytosolic large ribosomal subunit"/>
    <property type="evidence" value="ECO:0007669"/>
    <property type="project" value="TreeGrafter"/>
</dbReference>
<dbReference type="AlphaFoldDB" id="A0A2P6RN61"/>
<keyword evidence="6" id="KW-1185">Reference proteome</keyword>
<dbReference type="InterPro" id="IPR000456">
    <property type="entry name" value="Ribosomal_bL17"/>
</dbReference>
<evidence type="ECO:0000313" key="5">
    <source>
        <dbReference type="EMBL" id="PRQ47875.1"/>
    </source>
</evidence>
<dbReference type="Proteomes" id="UP000238479">
    <property type="component" value="Chromosome 2"/>
</dbReference>
<evidence type="ECO:0000256" key="1">
    <source>
        <dbReference type="ARBA" id="ARBA00008777"/>
    </source>
</evidence>
<evidence type="ECO:0000313" key="6">
    <source>
        <dbReference type="Proteomes" id="UP000238479"/>
    </source>
</evidence>
<dbReference type="EMBL" id="PDCK01000040">
    <property type="protein sequence ID" value="PRQ47875.1"/>
    <property type="molecule type" value="Genomic_DNA"/>
</dbReference>
<accession>A0A2P6RN61</accession>